<name>A0A1P8UXJ6_9RHOB</name>
<dbReference type="KEGG" id="paby:Ga0080574_TMP3773"/>
<reference evidence="1 2" key="1">
    <citation type="submission" date="2016-04" db="EMBL/GenBank/DDBJ databases">
        <title>Deep-sea bacteria in the southern Pacific.</title>
        <authorList>
            <person name="Tang K."/>
        </authorList>
    </citation>
    <scope>NUCLEOTIDE SEQUENCE [LARGE SCALE GENOMIC DNA]</scope>
    <source>
        <strain evidence="1 2">JLT2014</strain>
    </source>
</reference>
<sequence length="106" mass="11512">MKIDFDQPITNLDGTPLVMFPPVLDADGSEVRPAVEATLGRYVGHIVNTTREAESSSLERGKLAMRIYGGGEVEVTAEELTLMRRIVTNNGMPCNAVAAAYEMLEV</sequence>
<gene>
    <name evidence="1" type="ORF">Ga0080574_TMP3773</name>
</gene>
<dbReference type="RefSeq" id="WP_076703308.1">
    <property type="nucleotide sequence ID" value="NZ_CP015093.1"/>
</dbReference>
<evidence type="ECO:0000313" key="2">
    <source>
        <dbReference type="Proteomes" id="UP000187059"/>
    </source>
</evidence>
<dbReference type="OrthoDB" id="1049235at2"/>
<dbReference type="AlphaFoldDB" id="A0A1P8UXJ6"/>
<dbReference type="EMBL" id="CP015093">
    <property type="protein sequence ID" value="APZ54107.1"/>
    <property type="molecule type" value="Genomic_DNA"/>
</dbReference>
<protein>
    <submittedName>
        <fullName evidence="1">Uncharacterized protein</fullName>
    </submittedName>
</protein>
<organism evidence="1 2">
    <name type="scientific">Salipiger abyssi</name>
    <dbReference type="NCBI Taxonomy" id="1250539"/>
    <lineage>
        <taxon>Bacteria</taxon>
        <taxon>Pseudomonadati</taxon>
        <taxon>Pseudomonadota</taxon>
        <taxon>Alphaproteobacteria</taxon>
        <taxon>Rhodobacterales</taxon>
        <taxon>Roseobacteraceae</taxon>
        <taxon>Salipiger</taxon>
    </lineage>
</organism>
<evidence type="ECO:0000313" key="1">
    <source>
        <dbReference type="EMBL" id="APZ54107.1"/>
    </source>
</evidence>
<proteinExistence type="predicted"/>
<dbReference type="Proteomes" id="UP000187059">
    <property type="component" value="Chromosome"/>
</dbReference>
<keyword evidence="2" id="KW-1185">Reference proteome</keyword>
<accession>A0A1P8UXJ6</accession>